<protein>
    <submittedName>
        <fullName evidence="1">Uncharacterized protein</fullName>
    </submittedName>
</protein>
<proteinExistence type="predicted"/>
<organism evidence="1 2">
    <name type="scientific">Streptomyces pulveraceus</name>
    <dbReference type="NCBI Taxonomy" id="68258"/>
    <lineage>
        <taxon>Bacteria</taxon>
        <taxon>Bacillati</taxon>
        <taxon>Actinomycetota</taxon>
        <taxon>Actinomycetes</taxon>
        <taxon>Kitasatosporales</taxon>
        <taxon>Streptomycetaceae</taxon>
        <taxon>Streptomyces</taxon>
    </lineage>
</organism>
<reference evidence="2" key="1">
    <citation type="journal article" date="2019" name="Int. J. Syst. Evol. Microbiol.">
        <title>The Global Catalogue of Microorganisms (GCM) 10K type strain sequencing project: providing services to taxonomists for standard genome sequencing and annotation.</title>
        <authorList>
            <consortium name="The Broad Institute Genomics Platform"/>
            <consortium name="The Broad Institute Genome Sequencing Center for Infectious Disease"/>
            <person name="Wu L."/>
            <person name="Ma J."/>
        </authorList>
    </citation>
    <scope>NUCLEOTIDE SEQUENCE [LARGE SCALE GENOMIC DNA]</scope>
    <source>
        <strain evidence="2">JCM 4147</strain>
    </source>
</reference>
<evidence type="ECO:0000313" key="1">
    <source>
        <dbReference type="EMBL" id="MFC5914244.1"/>
    </source>
</evidence>
<dbReference type="InterPro" id="IPR043148">
    <property type="entry name" value="TagF_C"/>
</dbReference>
<dbReference type="SUPFAM" id="SSF53756">
    <property type="entry name" value="UDP-Glycosyltransferase/glycogen phosphorylase"/>
    <property type="match status" value="1"/>
</dbReference>
<dbReference type="RefSeq" id="WP_386420095.1">
    <property type="nucleotide sequence ID" value="NZ_JBHSPU010000013.1"/>
</dbReference>
<comment type="caution">
    <text evidence="1">The sequence shown here is derived from an EMBL/GenBank/DDBJ whole genome shotgun (WGS) entry which is preliminary data.</text>
</comment>
<accession>A0ABW1GHK3</accession>
<dbReference type="EMBL" id="JBHSPU010000013">
    <property type="protein sequence ID" value="MFC5914244.1"/>
    <property type="molecule type" value="Genomic_DNA"/>
</dbReference>
<evidence type="ECO:0000313" key="2">
    <source>
        <dbReference type="Proteomes" id="UP001596200"/>
    </source>
</evidence>
<sequence>MPAPPVFGLAPEWLLTPRGAPLADALVLSHPEQVERLRAACPEAAPTAVLAGDPCYDRILAARPYRARFRRALGVRPGQRLVLLNSTWNPESLFGDGGRAPDGGDVVAALLDRVADEFPVDTYRFAAVLHPNIWHGHGPGQIRSWLDRARRAGMALIDPLSGWRQALLAADAVIGDHGSVTYYAAALGTPVLLGAAPLDALDPDAPISSFMREAPRLDLEAPLAAQIEELIFRHRPLPGPAAFTTSVPGESAVRLRRLFYSMMGAAEPAGPASLKPLPLPGYETATATVPLHVLSRVLGPGEVAITRWAGRRPATGGSDPGGELHIAVHEDTRDVEQLDLADVVFRDGAPDDPRFGSPSVWTAEVLRRHRGCSVAAYVTGPSACVVQVRGEAPLRLAAVPDSDAESVSAVDPAVHASALHAWLAAGGHDPAETGRRLARVVSDGLSVRTGTRLHRVRVVPPAPTETGS</sequence>
<dbReference type="Gene3D" id="3.40.50.12580">
    <property type="match status" value="1"/>
</dbReference>
<keyword evidence="2" id="KW-1185">Reference proteome</keyword>
<name>A0ABW1GHK3_9ACTN</name>
<dbReference type="Proteomes" id="UP001596200">
    <property type="component" value="Unassembled WGS sequence"/>
</dbReference>
<gene>
    <name evidence="1" type="ORF">ACFP1B_12510</name>
</gene>